<name>A0AAV7MB04_PLEWA</name>
<dbReference type="EMBL" id="JANPWB010000014">
    <property type="protein sequence ID" value="KAJ1098308.1"/>
    <property type="molecule type" value="Genomic_DNA"/>
</dbReference>
<accession>A0AAV7MB04</accession>
<feature type="non-terminal residue" evidence="2">
    <location>
        <position position="1"/>
    </location>
</feature>
<evidence type="ECO:0000256" key="1">
    <source>
        <dbReference type="SAM" id="MobiDB-lite"/>
    </source>
</evidence>
<feature type="non-terminal residue" evidence="2">
    <location>
        <position position="69"/>
    </location>
</feature>
<reference evidence="2" key="1">
    <citation type="journal article" date="2022" name="bioRxiv">
        <title>Sequencing and chromosome-scale assembly of the giantPleurodeles waltlgenome.</title>
        <authorList>
            <person name="Brown T."/>
            <person name="Elewa A."/>
            <person name="Iarovenko S."/>
            <person name="Subramanian E."/>
            <person name="Araus A.J."/>
            <person name="Petzold A."/>
            <person name="Susuki M."/>
            <person name="Suzuki K.-i.T."/>
            <person name="Hayashi T."/>
            <person name="Toyoda A."/>
            <person name="Oliveira C."/>
            <person name="Osipova E."/>
            <person name="Leigh N.D."/>
            <person name="Simon A."/>
            <person name="Yun M.H."/>
        </authorList>
    </citation>
    <scope>NUCLEOTIDE SEQUENCE</scope>
    <source>
        <strain evidence="2">20211129_DDA</strain>
        <tissue evidence="2">Liver</tissue>
    </source>
</reference>
<dbReference type="Proteomes" id="UP001066276">
    <property type="component" value="Chromosome 10"/>
</dbReference>
<feature type="compositionally biased region" description="Basic and acidic residues" evidence="1">
    <location>
        <begin position="55"/>
        <end position="69"/>
    </location>
</feature>
<feature type="region of interest" description="Disordered" evidence="1">
    <location>
        <begin position="48"/>
        <end position="69"/>
    </location>
</feature>
<sequence length="69" mass="7684">PYSGVSGLPRRMAALTVLTSMVAPVNDRTRALWSMRRASEHCPALCRRAGSPQHRPGEMSREWCSDECP</sequence>
<evidence type="ECO:0000313" key="2">
    <source>
        <dbReference type="EMBL" id="KAJ1098308.1"/>
    </source>
</evidence>
<dbReference type="AlphaFoldDB" id="A0AAV7MB04"/>
<keyword evidence="3" id="KW-1185">Reference proteome</keyword>
<protein>
    <submittedName>
        <fullName evidence="2">Uncharacterized protein</fullName>
    </submittedName>
</protein>
<gene>
    <name evidence="2" type="ORF">NDU88_003423</name>
</gene>
<comment type="caution">
    <text evidence="2">The sequence shown here is derived from an EMBL/GenBank/DDBJ whole genome shotgun (WGS) entry which is preliminary data.</text>
</comment>
<proteinExistence type="predicted"/>
<organism evidence="2 3">
    <name type="scientific">Pleurodeles waltl</name>
    <name type="common">Iberian ribbed newt</name>
    <dbReference type="NCBI Taxonomy" id="8319"/>
    <lineage>
        <taxon>Eukaryota</taxon>
        <taxon>Metazoa</taxon>
        <taxon>Chordata</taxon>
        <taxon>Craniata</taxon>
        <taxon>Vertebrata</taxon>
        <taxon>Euteleostomi</taxon>
        <taxon>Amphibia</taxon>
        <taxon>Batrachia</taxon>
        <taxon>Caudata</taxon>
        <taxon>Salamandroidea</taxon>
        <taxon>Salamandridae</taxon>
        <taxon>Pleurodelinae</taxon>
        <taxon>Pleurodeles</taxon>
    </lineage>
</organism>
<evidence type="ECO:0000313" key="3">
    <source>
        <dbReference type="Proteomes" id="UP001066276"/>
    </source>
</evidence>